<feature type="region of interest" description="Disordered" evidence="1">
    <location>
        <begin position="283"/>
        <end position="307"/>
    </location>
</feature>
<accession>A1TM11</accession>
<feature type="domain" description="EAL" evidence="3">
    <location>
        <begin position="35"/>
        <end position="284"/>
    </location>
</feature>
<evidence type="ECO:0000256" key="1">
    <source>
        <dbReference type="SAM" id="MobiDB-lite"/>
    </source>
</evidence>
<dbReference type="KEGG" id="aav:Aave_1408"/>
<proteinExistence type="predicted"/>
<evidence type="ECO:0000256" key="2">
    <source>
        <dbReference type="SAM" id="SignalP"/>
    </source>
</evidence>
<dbReference type="PANTHER" id="PTHR33121:SF15">
    <property type="entry name" value="BLUE LIGHT- AND TEMPERATURE-REGULATED ANTIREPRESSOR BLUF"/>
    <property type="match status" value="1"/>
</dbReference>
<dbReference type="PANTHER" id="PTHR33121">
    <property type="entry name" value="CYCLIC DI-GMP PHOSPHODIESTERASE PDEF"/>
    <property type="match status" value="1"/>
</dbReference>
<evidence type="ECO:0000313" key="5">
    <source>
        <dbReference type="Proteomes" id="UP000002596"/>
    </source>
</evidence>
<dbReference type="EMBL" id="CP000512">
    <property type="protein sequence ID" value="ABM31999.1"/>
    <property type="molecule type" value="Genomic_DNA"/>
</dbReference>
<dbReference type="CDD" id="cd01948">
    <property type="entry name" value="EAL"/>
    <property type="match status" value="1"/>
</dbReference>
<dbReference type="InterPro" id="IPR035919">
    <property type="entry name" value="EAL_sf"/>
</dbReference>
<dbReference type="Proteomes" id="UP000002596">
    <property type="component" value="Chromosome"/>
</dbReference>
<dbReference type="AlphaFoldDB" id="A1TM11"/>
<dbReference type="eggNOG" id="COG2200">
    <property type="taxonomic scope" value="Bacteria"/>
</dbReference>
<protein>
    <submittedName>
        <fullName evidence="4">Diguanylate phosphodiesterase</fullName>
    </submittedName>
</protein>
<dbReference type="SUPFAM" id="SSF141868">
    <property type="entry name" value="EAL domain-like"/>
    <property type="match status" value="1"/>
</dbReference>
<keyword evidence="2" id="KW-0732">Signal</keyword>
<gene>
    <name evidence="4" type="ordered locus">Aave_1408</name>
</gene>
<dbReference type="Pfam" id="PF00563">
    <property type="entry name" value="EAL"/>
    <property type="match status" value="1"/>
</dbReference>
<dbReference type="GO" id="GO:0071111">
    <property type="term" value="F:cyclic-guanylate-specific phosphodiesterase activity"/>
    <property type="evidence" value="ECO:0007669"/>
    <property type="project" value="InterPro"/>
</dbReference>
<evidence type="ECO:0000259" key="3">
    <source>
        <dbReference type="PROSITE" id="PS50883"/>
    </source>
</evidence>
<dbReference type="PROSITE" id="PS50883">
    <property type="entry name" value="EAL"/>
    <property type="match status" value="1"/>
</dbReference>
<feature type="chain" id="PRO_5002637805" evidence="2">
    <location>
        <begin position="25"/>
        <end position="332"/>
    </location>
</feature>
<dbReference type="Gene3D" id="3.20.20.450">
    <property type="entry name" value="EAL domain"/>
    <property type="match status" value="1"/>
</dbReference>
<dbReference type="STRING" id="397945.Aave_1408"/>
<dbReference type="SMART" id="SM00052">
    <property type="entry name" value="EAL"/>
    <property type="match status" value="1"/>
</dbReference>
<dbReference type="HOGENOM" id="CLU_000445_70_50_4"/>
<evidence type="ECO:0000313" key="4">
    <source>
        <dbReference type="EMBL" id="ABM31999.1"/>
    </source>
</evidence>
<feature type="signal peptide" evidence="2">
    <location>
        <begin position="1"/>
        <end position="24"/>
    </location>
</feature>
<dbReference type="InterPro" id="IPR001633">
    <property type="entry name" value="EAL_dom"/>
</dbReference>
<name>A1TM11_PARC0</name>
<dbReference type="InterPro" id="IPR050706">
    <property type="entry name" value="Cyclic-di-GMP_PDE-like"/>
</dbReference>
<organism evidence="4 5">
    <name type="scientific">Paracidovorax citrulli (strain AAC00-1)</name>
    <name type="common">Acidovorax citrulli</name>
    <dbReference type="NCBI Taxonomy" id="397945"/>
    <lineage>
        <taxon>Bacteria</taxon>
        <taxon>Pseudomonadati</taxon>
        <taxon>Pseudomonadota</taxon>
        <taxon>Betaproteobacteria</taxon>
        <taxon>Burkholderiales</taxon>
        <taxon>Comamonadaceae</taxon>
        <taxon>Paracidovorax</taxon>
    </lineage>
</organism>
<reference evidence="4 5" key="1">
    <citation type="submission" date="2006-12" db="EMBL/GenBank/DDBJ databases">
        <title>Complete sequence of Acidovorax avenae subsp. citrulli AAC00-1.</title>
        <authorList>
            <consortium name="US DOE Joint Genome Institute"/>
            <person name="Copeland A."/>
            <person name="Lucas S."/>
            <person name="Lapidus A."/>
            <person name="Barry K."/>
            <person name="Detter J.C."/>
            <person name="Glavina del Rio T."/>
            <person name="Dalin E."/>
            <person name="Tice H."/>
            <person name="Pitluck S."/>
            <person name="Kiss H."/>
            <person name="Brettin T."/>
            <person name="Bruce D."/>
            <person name="Han C."/>
            <person name="Tapia R."/>
            <person name="Gilna P."/>
            <person name="Schmutz J."/>
            <person name="Larimer F."/>
            <person name="Land M."/>
            <person name="Hauser L."/>
            <person name="Kyrpides N."/>
            <person name="Kim E."/>
            <person name="Stahl D."/>
            <person name="Richardson P."/>
        </authorList>
    </citation>
    <scope>NUCLEOTIDE SEQUENCE [LARGE SCALE GENOMIC DNA]</scope>
    <source>
        <strain evidence="4 5">AAC00-1</strain>
    </source>
</reference>
<sequence length="332" mass="34923">MLRPRRAHGRVAALSFLLATSGNAPLTSMHAPAPSAPACSACRNGAAELDFDFTMAFQPIVDLRHGGSVFAYEALVRGTDGSPAASVLARVNDGNRYAFDQACRVRAVELAARLGIDCRLSINFLPNAVYQPEACIRVTLEAARRCGFPVERIIFEVAEHENAHDREHLNRILRAYRRQGLRTAIDDFGAGYAGLGLLADFQPDMLKIDMALVRGIGADPVRQAIARGVVSMGEALGIAVIAEGVETEDELRPLRAMGVHLYQGYLFARPALEALPDVQWPQGAGFGTGPGDAAEALPGGAGGTGAPPAALRAMPGARARGGAGMSLGFGPG</sequence>